<dbReference type="InParanoid" id="A0A0G4EAT3"/>
<protein>
    <submittedName>
        <fullName evidence="1">Uncharacterized protein</fullName>
    </submittedName>
</protein>
<dbReference type="PhylomeDB" id="A0A0G4EAT3"/>
<dbReference type="AlphaFoldDB" id="A0A0G4EAT3"/>
<reference evidence="1 2" key="1">
    <citation type="submission" date="2014-11" db="EMBL/GenBank/DDBJ databases">
        <authorList>
            <person name="Zhu J."/>
            <person name="Qi W."/>
            <person name="Song R."/>
        </authorList>
    </citation>
    <scope>NUCLEOTIDE SEQUENCE [LARGE SCALE GENOMIC DNA]</scope>
</reference>
<evidence type="ECO:0000313" key="1">
    <source>
        <dbReference type="EMBL" id="CEL92556.1"/>
    </source>
</evidence>
<dbReference type="Proteomes" id="UP000041254">
    <property type="component" value="Unassembled WGS sequence"/>
</dbReference>
<organism evidence="1 2">
    <name type="scientific">Vitrella brassicaformis (strain CCMP3155)</name>
    <dbReference type="NCBI Taxonomy" id="1169540"/>
    <lineage>
        <taxon>Eukaryota</taxon>
        <taxon>Sar</taxon>
        <taxon>Alveolata</taxon>
        <taxon>Colpodellida</taxon>
        <taxon>Vitrellaceae</taxon>
        <taxon>Vitrella</taxon>
    </lineage>
</organism>
<dbReference type="EMBL" id="CDMY01000086">
    <property type="protein sequence ID" value="CEL92556.1"/>
    <property type="molecule type" value="Genomic_DNA"/>
</dbReference>
<gene>
    <name evidence="1" type="ORF">Vbra_4721</name>
</gene>
<keyword evidence="2" id="KW-1185">Reference proteome</keyword>
<proteinExistence type="predicted"/>
<dbReference type="VEuPathDB" id="CryptoDB:Vbra_4721"/>
<name>A0A0G4EAT3_VITBC</name>
<sequence length="155" mass="17551">MAYEPPHSHFPVIPLHVTVELRADDTTTERHPPDEVHRIAQGILKDIASRVGTSRLGVSVTKRKRIGPAFVVSAATQRGREKKRGAKPVQMALACRNELVSAINTSRRTLRPPQVPVRQTVVEDLWKQYNSPDLFELQFEQDGEKRKISLASRQR</sequence>
<accession>A0A0G4EAT3</accession>
<evidence type="ECO:0000313" key="2">
    <source>
        <dbReference type="Proteomes" id="UP000041254"/>
    </source>
</evidence>